<keyword evidence="2" id="KW-1133">Transmembrane helix</keyword>
<evidence type="ECO:0000313" key="5">
    <source>
        <dbReference type="Proteomes" id="UP000619479"/>
    </source>
</evidence>
<organism evidence="4 5">
    <name type="scientific">Actinoplanes cyaneus</name>
    <dbReference type="NCBI Taxonomy" id="52696"/>
    <lineage>
        <taxon>Bacteria</taxon>
        <taxon>Bacillati</taxon>
        <taxon>Actinomycetota</taxon>
        <taxon>Actinomycetes</taxon>
        <taxon>Micromonosporales</taxon>
        <taxon>Micromonosporaceae</taxon>
        <taxon>Actinoplanes</taxon>
    </lineage>
</organism>
<evidence type="ECO:0000259" key="3">
    <source>
        <dbReference type="SMART" id="SM00858"/>
    </source>
</evidence>
<feature type="transmembrane region" description="Helical" evidence="2">
    <location>
        <begin position="35"/>
        <end position="54"/>
    </location>
</feature>
<accession>A0A919MCV6</accession>
<sequence length="232" mass="23268">MSLTDTRTPTGPGPASLPMSAAAPARMPRRRRPGLLAAGAVITVVAILGGYSYARTAGDAVPVLAVANTVTAGHQITAADLKTVQVNRGSGLEPIPADQQSSVVGKYAAVELLGGTLLTGGQVADTTVPGTGKQLVGLELTPGQLPARALRPGEAVQLVITSDPRNVTVDAKGGDAAQALPRPLTLPATVAGVGERAADGNVVVDVEVAEAYGPGLLDRAQQGRVAIAVVAR</sequence>
<dbReference type="InterPro" id="IPR013974">
    <property type="entry name" value="SAF"/>
</dbReference>
<evidence type="ECO:0000256" key="1">
    <source>
        <dbReference type="SAM" id="MobiDB-lite"/>
    </source>
</evidence>
<dbReference type="Proteomes" id="UP000619479">
    <property type="component" value="Unassembled WGS sequence"/>
</dbReference>
<dbReference type="RefSeq" id="WP_203755755.1">
    <property type="nucleotide sequence ID" value="NZ_BAAAUC010000090.1"/>
</dbReference>
<gene>
    <name evidence="4" type="ORF">Acy02nite_89550</name>
</gene>
<protein>
    <submittedName>
        <fullName evidence="4">Flagellar protein FlgA</fullName>
    </submittedName>
</protein>
<feature type="region of interest" description="Disordered" evidence="1">
    <location>
        <begin position="1"/>
        <end position="25"/>
    </location>
</feature>
<comment type="caution">
    <text evidence="4">The sequence shown here is derived from an EMBL/GenBank/DDBJ whole genome shotgun (WGS) entry which is preliminary data.</text>
</comment>
<keyword evidence="2" id="KW-0812">Transmembrane</keyword>
<feature type="domain" description="SAF" evidence="3">
    <location>
        <begin position="61"/>
        <end position="124"/>
    </location>
</feature>
<evidence type="ECO:0000256" key="2">
    <source>
        <dbReference type="SAM" id="Phobius"/>
    </source>
</evidence>
<keyword evidence="4" id="KW-0282">Flagellum</keyword>
<name>A0A919MCV6_9ACTN</name>
<proteinExistence type="predicted"/>
<dbReference type="Pfam" id="PF08666">
    <property type="entry name" value="SAF"/>
    <property type="match status" value="1"/>
</dbReference>
<reference evidence="4" key="1">
    <citation type="submission" date="2021-01" db="EMBL/GenBank/DDBJ databases">
        <title>Whole genome shotgun sequence of Actinoplanes cyaneus NBRC 14990.</title>
        <authorList>
            <person name="Komaki H."/>
            <person name="Tamura T."/>
        </authorList>
    </citation>
    <scope>NUCLEOTIDE SEQUENCE</scope>
    <source>
        <strain evidence="4">NBRC 14990</strain>
    </source>
</reference>
<evidence type="ECO:0000313" key="4">
    <source>
        <dbReference type="EMBL" id="GID71074.1"/>
    </source>
</evidence>
<keyword evidence="4" id="KW-0969">Cilium</keyword>
<keyword evidence="4" id="KW-0966">Cell projection</keyword>
<keyword evidence="5" id="KW-1185">Reference proteome</keyword>
<dbReference type="AlphaFoldDB" id="A0A919MCV6"/>
<dbReference type="SMART" id="SM00858">
    <property type="entry name" value="SAF"/>
    <property type="match status" value="1"/>
</dbReference>
<dbReference type="EMBL" id="BOMH01000096">
    <property type="protein sequence ID" value="GID71074.1"/>
    <property type="molecule type" value="Genomic_DNA"/>
</dbReference>
<feature type="compositionally biased region" description="Low complexity" evidence="1">
    <location>
        <begin position="13"/>
        <end position="25"/>
    </location>
</feature>
<keyword evidence="2" id="KW-0472">Membrane</keyword>